<feature type="compositionally biased region" description="Polar residues" evidence="4">
    <location>
        <begin position="429"/>
        <end position="467"/>
    </location>
</feature>
<comment type="caution">
    <text evidence="5">The sequence shown here is derived from an EMBL/GenBank/DDBJ whole genome shotgun (WGS) entry which is preliminary data.</text>
</comment>
<feature type="region of interest" description="Disordered" evidence="4">
    <location>
        <begin position="226"/>
        <end position="329"/>
    </location>
</feature>
<feature type="region of interest" description="Disordered" evidence="4">
    <location>
        <begin position="349"/>
        <end position="388"/>
    </location>
</feature>
<evidence type="ECO:0000256" key="3">
    <source>
        <dbReference type="PROSITE-ProRule" id="PRU00023"/>
    </source>
</evidence>
<keyword evidence="6" id="KW-1185">Reference proteome</keyword>
<feature type="compositionally biased region" description="Low complexity" evidence="4">
    <location>
        <begin position="239"/>
        <end position="263"/>
    </location>
</feature>
<dbReference type="AlphaFoldDB" id="A0A286UN10"/>
<dbReference type="OrthoDB" id="341259at2759"/>
<dbReference type="InterPro" id="IPR036770">
    <property type="entry name" value="Ankyrin_rpt-contain_sf"/>
</dbReference>
<evidence type="ECO:0000313" key="5">
    <source>
        <dbReference type="EMBL" id="PAV20986.1"/>
    </source>
</evidence>
<dbReference type="PRINTS" id="PR01415">
    <property type="entry name" value="ANKYRIN"/>
</dbReference>
<dbReference type="Proteomes" id="UP000217199">
    <property type="component" value="Unassembled WGS sequence"/>
</dbReference>
<feature type="compositionally biased region" description="Polar residues" evidence="4">
    <location>
        <begin position="295"/>
        <end position="329"/>
    </location>
</feature>
<proteinExistence type="predicted"/>
<feature type="compositionally biased region" description="Low complexity" evidence="4">
    <location>
        <begin position="270"/>
        <end position="287"/>
    </location>
</feature>
<evidence type="ECO:0000256" key="1">
    <source>
        <dbReference type="ARBA" id="ARBA00022737"/>
    </source>
</evidence>
<dbReference type="InParanoid" id="A0A286UN10"/>
<feature type="repeat" description="ANK" evidence="3">
    <location>
        <begin position="127"/>
        <end position="159"/>
    </location>
</feature>
<dbReference type="SMART" id="SM00248">
    <property type="entry name" value="ANK"/>
    <property type="match status" value="3"/>
</dbReference>
<accession>A0A286UN10</accession>
<evidence type="ECO:0000256" key="2">
    <source>
        <dbReference type="ARBA" id="ARBA00023043"/>
    </source>
</evidence>
<keyword evidence="2 3" id="KW-0040">ANK repeat</keyword>
<feature type="region of interest" description="Disordered" evidence="4">
    <location>
        <begin position="409"/>
        <end position="554"/>
    </location>
</feature>
<sequence length="554" mass="60806">MAEKDASARLRRAVKENNLFLVKRLIKRIDMRNPDPSTRRYTSLAWAAILGHEETFEFLLLSGHDDEELSKDADNNTILILLSELRPGTFSFYNHAGDHPDLMGAALRMARMYYDRYPFILEWSNTQGKTALHTAALKGNEDLARMLANLGADIDLPDNLGNTPLHYASAWGHIPVVQMLIERGCQYTARNHDGFTASDYAYTHTTMATLQETARLQYENKKIARRQQRQDLIDSQNISSRMRSASGGSRTTTTSDSGETGLSPMQPRTGSSFSSSSSQPSFQTTGSKFPPPYSSPSLNHSRSFNASSPMPSNPSGSTSSLNPPSMNLSHVLSPVASRVRKSDADAIAEYKKRNRSGSAGTQTSDSKSTTNGITTLPTINGSSSHLPLASRTITSQPVSLADRRLRPSYSAAQLRTTPLPPVPVIVDSTDLQTPRNRSGTTPASLRPSQNSPIEANFSVSPQVNGQTLERRHSARRAGTVPMRQTDSSFTGPSSDYAQFPDPPTKTKASESTHSQKSNGRRAFALLSKPLPAIDSQRIQREHRRTTSEQKSQVV</sequence>
<protein>
    <submittedName>
        <fullName evidence="5">Ankyrin</fullName>
    </submittedName>
</protein>
<feature type="compositionally biased region" description="Polar residues" evidence="4">
    <location>
        <begin position="482"/>
        <end position="496"/>
    </location>
</feature>
<evidence type="ECO:0000313" key="6">
    <source>
        <dbReference type="Proteomes" id="UP000217199"/>
    </source>
</evidence>
<reference evidence="5 6" key="1">
    <citation type="journal article" date="2017" name="Mol. Ecol.">
        <title>Comparative and population genomic landscape of Phellinus noxius: A hypervariable fungus causing root rot in trees.</title>
        <authorList>
            <person name="Chung C.L."/>
            <person name="Lee T.J."/>
            <person name="Akiba M."/>
            <person name="Lee H.H."/>
            <person name="Kuo T.H."/>
            <person name="Liu D."/>
            <person name="Ke H.M."/>
            <person name="Yokoi T."/>
            <person name="Roa M.B."/>
            <person name="Lu M.J."/>
            <person name="Chang Y.Y."/>
            <person name="Ann P.J."/>
            <person name="Tsai J.N."/>
            <person name="Chen C.Y."/>
            <person name="Tzean S.S."/>
            <person name="Ota Y."/>
            <person name="Hattori T."/>
            <person name="Sahashi N."/>
            <person name="Liou R.F."/>
            <person name="Kikuchi T."/>
            <person name="Tsai I.J."/>
        </authorList>
    </citation>
    <scope>NUCLEOTIDE SEQUENCE [LARGE SCALE GENOMIC DNA]</scope>
    <source>
        <strain evidence="5 6">FFPRI411160</strain>
    </source>
</reference>
<dbReference type="PROSITE" id="PS50297">
    <property type="entry name" value="ANK_REP_REGION"/>
    <property type="match status" value="2"/>
</dbReference>
<organism evidence="5 6">
    <name type="scientific">Pyrrhoderma noxium</name>
    <dbReference type="NCBI Taxonomy" id="2282107"/>
    <lineage>
        <taxon>Eukaryota</taxon>
        <taxon>Fungi</taxon>
        <taxon>Dikarya</taxon>
        <taxon>Basidiomycota</taxon>
        <taxon>Agaricomycotina</taxon>
        <taxon>Agaricomycetes</taxon>
        <taxon>Hymenochaetales</taxon>
        <taxon>Hymenochaetaceae</taxon>
        <taxon>Pyrrhoderma</taxon>
    </lineage>
</organism>
<dbReference type="Gene3D" id="1.25.40.20">
    <property type="entry name" value="Ankyrin repeat-containing domain"/>
    <property type="match status" value="2"/>
</dbReference>
<dbReference type="InterPro" id="IPR002110">
    <property type="entry name" value="Ankyrin_rpt"/>
</dbReference>
<dbReference type="EMBL" id="NBII01000003">
    <property type="protein sequence ID" value="PAV20986.1"/>
    <property type="molecule type" value="Genomic_DNA"/>
</dbReference>
<dbReference type="Pfam" id="PF12796">
    <property type="entry name" value="Ank_2"/>
    <property type="match status" value="1"/>
</dbReference>
<dbReference type="STRING" id="2282107.A0A286UN10"/>
<dbReference type="PANTHER" id="PTHR24171">
    <property type="entry name" value="ANKYRIN REPEAT DOMAIN-CONTAINING PROTEIN 39-RELATED"/>
    <property type="match status" value="1"/>
</dbReference>
<dbReference type="SUPFAM" id="SSF48403">
    <property type="entry name" value="Ankyrin repeat"/>
    <property type="match status" value="1"/>
</dbReference>
<gene>
    <name evidence="5" type="ORF">PNOK_0361300</name>
</gene>
<feature type="repeat" description="ANK" evidence="3">
    <location>
        <begin position="160"/>
        <end position="192"/>
    </location>
</feature>
<keyword evidence="1" id="KW-0677">Repeat</keyword>
<dbReference type="PROSITE" id="PS50088">
    <property type="entry name" value="ANK_REPEAT"/>
    <property type="match status" value="2"/>
</dbReference>
<name>A0A286UN10_9AGAM</name>
<evidence type="ECO:0000256" key="4">
    <source>
        <dbReference type="SAM" id="MobiDB-lite"/>
    </source>
</evidence>
<feature type="compositionally biased region" description="Polar residues" evidence="4">
    <location>
        <begin position="356"/>
        <end position="388"/>
    </location>
</feature>